<dbReference type="GO" id="GO:0004595">
    <property type="term" value="F:pantetheine-phosphate adenylyltransferase activity"/>
    <property type="evidence" value="ECO:0007669"/>
    <property type="project" value="UniProtKB-UniRule"/>
</dbReference>
<dbReference type="GO" id="GO:0005737">
    <property type="term" value="C:cytoplasm"/>
    <property type="evidence" value="ECO:0007669"/>
    <property type="project" value="UniProtKB-SubCell"/>
</dbReference>
<dbReference type="AlphaFoldDB" id="A0A1Q2HPJ7"/>
<dbReference type="Pfam" id="PF01467">
    <property type="entry name" value="CTP_transf_like"/>
    <property type="match status" value="1"/>
</dbReference>
<evidence type="ECO:0000256" key="6">
    <source>
        <dbReference type="ARBA" id="ARBA00022842"/>
    </source>
</evidence>
<evidence type="ECO:0000256" key="9">
    <source>
        <dbReference type="HAMAP-Rule" id="MF_00151"/>
    </source>
</evidence>
<evidence type="ECO:0000313" key="12">
    <source>
        <dbReference type="Proteomes" id="UP000188273"/>
    </source>
</evidence>
<dbReference type="RefSeq" id="WP_227806824.1">
    <property type="nucleotide sequence ID" value="NZ_CP019633.1"/>
</dbReference>
<dbReference type="PANTHER" id="PTHR21342">
    <property type="entry name" value="PHOSPHOPANTETHEINE ADENYLYLTRANSFERASE"/>
    <property type="match status" value="1"/>
</dbReference>
<comment type="cofactor">
    <cofactor evidence="9">
        <name>Mg(2+)</name>
        <dbReference type="ChEBI" id="CHEBI:18420"/>
    </cofactor>
</comment>
<keyword evidence="2 9" id="KW-0808">Transferase</keyword>
<dbReference type="InterPro" id="IPR004821">
    <property type="entry name" value="Cyt_trans-like"/>
</dbReference>
<comment type="catalytic activity">
    <reaction evidence="8 9">
        <text>(R)-4'-phosphopantetheine + ATP + H(+) = 3'-dephospho-CoA + diphosphate</text>
        <dbReference type="Rhea" id="RHEA:19801"/>
        <dbReference type="ChEBI" id="CHEBI:15378"/>
        <dbReference type="ChEBI" id="CHEBI:30616"/>
        <dbReference type="ChEBI" id="CHEBI:33019"/>
        <dbReference type="ChEBI" id="CHEBI:57328"/>
        <dbReference type="ChEBI" id="CHEBI:61723"/>
        <dbReference type="EC" id="2.7.7.3"/>
    </reaction>
</comment>
<keyword evidence="4 9" id="KW-0547">Nucleotide-binding</keyword>
<dbReference type="InterPro" id="IPR014729">
    <property type="entry name" value="Rossmann-like_a/b/a_fold"/>
</dbReference>
<comment type="function">
    <text evidence="9">Reversibly transfers an adenylyl group from ATP to 4'-phosphopantetheine, yielding dephospho-CoA (dPCoA) and pyrophosphate.</text>
</comment>
<keyword evidence="6 9" id="KW-0460">Magnesium</keyword>
<feature type="site" description="Transition state stabilizer" evidence="9">
    <location>
        <position position="21"/>
    </location>
</feature>
<feature type="binding site" evidence="9">
    <location>
        <begin position="13"/>
        <end position="14"/>
    </location>
    <ligand>
        <name>ATP</name>
        <dbReference type="ChEBI" id="CHEBI:30616"/>
    </ligand>
</feature>
<evidence type="ECO:0000313" key="11">
    <source>
        <dbReference type="EMBL" id="AQQ09348.1"/>
    </source>
</evidence>
<comment type="similarity">
    <text evidence="9">Belongs to the bacterial CoaD family.</text>
</comment>
<keyword evidence="1 9" id="KW-0963">Cytoplasm</keyword>
<feature type="binding site" evidence="9">
    <location>
        <position position="13"/>
    </location>
    <ligand>
        <name>substrate</name>
    </ligand>
</feature>
<accession>A0A1Q2HPJ7</accession>
<feature type="binding site" evidence="9">
    <location>
        <begin position="126"/>
        <end position="132"/>
    </location>
    <ligand>
        <name>ATP</name>
        <dbReference type="ChEBI" id="CHEBI:30616"/>
    </ligand>
</feature>
<dbReference type="SUPFAM" id="SSF52374">
    <property type="entry name" value="Nucleotidylyl transferase"/>
    <property type="match status" value="1"/>
</dbReference>
<dbReference type="GO" id="GO:0005524">
    <property type="term" value="F:ATP binding"/>
    <property type="evidence" value="ECO:0007669"/>
    <property type="project" value="UniProtKB-KW"/>
</dbReference>
<evidence type="ECO:0000256" key="1">
    <source>
        <dbReference type="ARBA" id="ARBA00022490"/>
    </source>
</evidence>
<keyword evidence="12" id="KW-1185">Reference proteome</keyword>
<comment type="pathway">
    <text evidence="9">Cofactor biosynthesis; coenzyme A biosynthesis; CoA from (R)-pantothenate: step 4/5.</text>
</comment>
<feature type="binding site" evidence="9">
    <location>
        <position position="77"/>
    </location>
    <ligand>
        <name>substrate</name>
    </ligand>
</feature>
<name>A0A1Q2HPJ7_9BACT</name>
<dbReference type="NCBIfam" id="TIGR01510">
    <property type="entry name" value="coaD_prev_kdtB"/>
    <property type="match status" value="1"/>
</dbReference>
<feature type="binding site" evidence="9">
    <location>
        <position position="102"/>
    </location>
    <ligand>
        <name>ATP</name>
        <dbReference type="ChEBI" id="CHEBI:30616"/>
    </ligand>
</feature>
<evidence type="ECO:0000256" key="3">
    <source>
        <dbReference type="ARBA" id="ARBA00022695"/>
    </source>
</evidence>
<evidence type="ECO:0000256" key="8">
    <source>
        <dbReference type="ARBA" id="ARBA00029346"/>
    </source>
</evidence>
<dbReference type="InterPro" id="IPR001980">
    <property type="entry name" value="PPAT"/>
</dbReference>
<dbReference type="UniPathway" id="UPA00241">
    <property type="reaction ID" value="UER00355"/>
</dbReference>
<reference evidence="12" key="1">
    <citation type="submission" date="2017-02" db="EMBL/GenBank/DDBJ databases">
        <title>Comparative genomics and description of representatives of a novel lineage of planctomycetes thriving in anoxic sediments.</title>
        <authorList>
            <person name="Spring S."/>
            <person name="Bunk B."/>
            <person name="Sproer C."/>
            <person name="Klenk H.-P."/>
        </authorList>
    </citation>
    <scope>NUCLEOTIDE SEQUENCE [LARGE SCALE GENOMIC DNA]</scope>
    <source>
        <strain evidence="12">L21-RPul-D3</strain>
    </source>
</reference>
<proteinExistence type="inferred from homology"/>
<protein>
    <recommendedName>
        <fullName evidence="9">Phosphopantetheine adenylyltransferase</fullName>
        <ecNumber evidence="9">2.7.7.3</ecNumber>
    </recommendedName>
    <alternativeName>
        <fullName evidence="9">Dephospho-CoA pyrophosphorylase</fullName>
    </alternativeName>
    <alternativeName>
        <fullName evidence="9">Pantetheine-phosphate adenylyltransferase</fullName>
        <shortName evidence="9">PPAT</shortName>
    </alternativeName>
</protein>
<evidence type="ECO:0000256" key="5">
    <source>
        <dbReference type="ARBA" id="ARBA00022840"/>
    </source>
</evidence>
<dbReference type="PANTHER" id="PTHR21342:SF1">
    <property type="entry name" value="PHOSPHOPANTETHEINE ADENYLYLTRANSFERASE"/>
    <property type="match status" value="1"/>
</dbReference>
<comment type="subunit">
    <text evidence="9">Homohexamer.</text>
</comment>
<dbReference type="Gene3D" id="3.40.50.620">
    <property type="entry name" value="HUPs"/>
    <property type="match status" value="1"/>
</dbReference>
<dbReference type="CDD" id="cd02163">
    <property type="entry name" value="PPAT"/>
    <property type="match status" value="1"/>
</dbReference>
<dbReference type="Proteomes" id="UP000188273">
    <property type="component" value="Chromosome"/>
</dbReference>
<dbReference type="HAMAP" id="MF_00151">
    <property type="entry name" value="PPAT_bact"/>
    <property type="match status" value="1"/>
</dbReference>
<organism evidence="11 12">
    <name type="scientific">Sedimentisphaera cyanobacteriorum</name>
    <dbReference type="NCBI Taxonomy" id="1940790"/>
    <lineage>
        <taxon>Bacteria</taxon>
        <taxon>Pseudomonadati</taxon>
        <taxon>Planctomycetota</taxon>
        <taxon>Phycisphaerae</taxon>
        <taxon>Sedimentisphaerales</taxon>
        <taxon>Sedimentisphaeraceae</taxon>
        <taxon>Sedimentisphaera</taxon>
    </lineage>
</organism>
<dbReference type="NCBIfam" id="TIGR00125">
    <property type="entry name" value="cyt_tran_rel"/>
    <property type="match status" value="1"/>
</dbReference>
<feature type="binding site" evidence="9">
    <location>
        <begin position="92"/>
        <end position="94"/>
    </location>
    <ligand>
        <name>ATP</name>
        <dbReference type="ChEBI" id="CHEBI:30616"/>
    </ligand>
</feature>
<dbReference type="KEGG" id="pbu:L21SP3_01152"/>
<feature type="binding site" evidence="9">
    <location>
        <position position="91"/>
    </location>
    <ligand>
        <name>substrate</name>
    </ligand>
</feature>
<dbReference type="EMBL" id="CP019633">
    <property type="protein sequence ID" value="AQQ09348.1"/>
    <property type="molecule type" value="Genomic_DNA"/>
</dbReference>
<dbReference type="STRING" id="1940790.L21SP3_01152"/>
<feature type="binding site" evidence="9">
    <location>
        <position position="45"/>
    </location>
    <ligand>
        <name>substrate</name>
    </ligand>
</feature>
<evidence type="ECO:0000256" key="4">
    <source>
        <dbReference type="ARBA" id="ARBA00022741"/>
    </source>
</evidence>
<keyword evidence="7 9" id="KW-0173">Coenzyme A biosynthesis</keyword>
<feature type="domain" description="Cytidyltransferase-like" evidence="10">
    <location>
        <begin position="9"/>
        <end position="136"/>
    </location>
</feature>
<evidence type="ECO:0000256" key="7">
    <source>
        <dbReference type="ARBA" id="ARBA00022993"/>
    </source>
</evidence>
<dbReference type="GO" id="GO:0015937">
    <property type="term" value="P:coenzyme A biosynthetic process"/>
    <property type="evidence" value="ECO:0007669"/>
    <property type="project" value="UniProtKB-UniRule"/>
</dbReference>
<dbReference type="EC" id="2.7.7.3" evidence="9"/>
<keyword evidence="5 9" id="KW-0067">ATP-binding</keyword>
<evidence type="ECO:0000259" key="10">
    <source>
        <dbReference type="Pfam" id="PF01467"/>
    </source>
</evidence>
<evidence type="ECO:0000256" key="2">
    <source>
        <dbReference type="ARBA" id="ARBA00022679"/>
    </source>
</evidence>
<feature type="binding site" evidence="9">
    <location>
        <position position="21"/>
    </location>
    <ligand>
        <name>ATP</name>
        <dbReference type="ChEBI" id="CHEBI:30616"/>
    </ligand>
</feature>
<comment type="subcellular location">
    <subcellularLocation>
        <location evidence="9">Cytoplasm</location>
    </subcellularLocation>
</comment>
<sequence length="164" mass="18435">MYRKDITAVFPGSFDPITNGHIDVIERGLKMFSRVVVAVGENSVKTPIFTGDERVEMIQELFTGRPEVVVEKYEGLTVEYVKSIKADVMLRGLRNLTDVQYEFQLAMTNRSVAGIETVFVMTSEQFGFVSSTLIREMASLGGDVSNLIPQNVFKRLQTRNKESS</sequence>
<gene>
    <name evidence="9 11" type="primary">coaD</name>
    <name evidence="11" type="ORF">L21SP3_01152</name>
</gene>
<keyword evidence="3 9" id="KW-0548">Nucleotidyltransferase</keyword>
<dbReference type="PRINTS" id="PR01020">
    <property type="entry name" value="LPSBIOSNTHSS"/>
</dbReference>